<dbReference type="InterPro" id="IPR050827">
    <property type="entry name" value="CRP1_MDG1_kinase"/>
</dbReference>
<accession>A0A9W8LKX8</accession>
<dbReference type="InterPro" id="IPR032640">
    <property type="entry name" value="AMPK1_CBM"/>
</dbReference>
<feature type="region of interest" description="Disordered" evidence="2">
    <location>
        <begin position="302"/>
        <end position="324"/>
    </location>
</feature>
<dbReference type="SMART" id="SM01010">
    <property type="entry name" value="AMPKBI"/>
    <property type="match status" value="1"/>
</dbReference>
<name>A0A9W8LKX8_9FUNG</name>
<dbReference type="SUPFAM" id="SSF160219">
    <property type="entry name" value="AMPKBI-like"/>
    <property type="match status" value="1"/>
</dbReference>
<dbReference type="GO" id="GO:0005737">
    <property type="term" value="C:cytoplasm"/>
    <property type="evidence" value="ECO:0007669"/>
    <property type="project" value="TreeGrafter"/>
</dbReference>
<comment type="caution">
    <text evidence="4">The sequence shown here is derived from an EMBL/GenBank/DDBJ whole genome shotgun (WGS) entry which is preliminary data.</text>
</comment>
<dbReference type="PANTHER" id="PTHR10343">
    <property type="entry name" value="5'-AMP-ACTIVATED PROTEIN KINASE , BETA SUBUNIT"/>
    <property type="match status" value="1"/>
</dbReference>
<dbReference type="GO" id="GO:0019901">
    <property type="term" value="F:protein kinase binding"/>
    <property type="evidence" value="ECO:0007669"/>
    <property type="project" value="TreeGrafter"/>
</dbReference>
<reference evidence="4" key="1">
    <citation type="submission" date="2022-07" db="EMBL/GenBank/DDBJ databases">
        <title>Phylogenomic reconstructions and comparative analyses of Kickxellomycotina fungi.</title>
        <authorList>
            <person name="Reynolds N.K."/>
            <person name="Stajich J.E."/>
            <person name="Barry K."/>
            <person name="Grigoriev I.V."/>
            <person name="Crous P."/>
            <person name="Smith M.E."/>
        </authorList>
    </citation>
    <scope>NUCLEOTIDE SEQUENCE</scope>
    <source>
        <strain evidence="4">NBRC 105414</strain>
    </source>
</reference>
<gene>
    <name evidence="4" type="ORF">H4R18_001842</name>
</gene>
<dbReference type="Gene3D" id="2.60.40.10">
    <property type="entry name" value="Immunoglobulins"/>
    <property type="match status" value="1"/>
</dbReference>
<protein>
    <recommendedName>
        <fullName evidence="3">Association with the SNF1 complex (ASC) domain-containing protein</fullName>
    </recommendedName>
</protein>
<feature type="region of interest" description="Disordered" evidence="2">
    <location>
        <begin position="340"/>
        <end position="359"/>
    </location>
</feature>
<evidence type="ECO:0000256" key="1">
    <source>
        <dbReference type="ARBA" id="ARBA00010926"/>
    </source>
</evidence>
<dbReference type="InterPro" id="IPR014756">
    <property type="entry name" value="Ig_E-set"/>
</dbReference>
<dbReference type="Proteomes" id="UP001140217">
    <property type="component" value="Unassembled WGS sequence"/>
</dbReference>
<dbReference type="Gene3D" id="6.20.250.60">
    <property type="match status" value="1"/>
</dbReference>
<dbReference type="GO" id="GO:0031588">
    <property type="term" value="C:nucleotide-activated protein kinase complex"/>
    <property type="evidence" value="ECO:0007669"/>
    <property type="project" value="TreeGrafter"/>
</dbReference>
<dbReference type="Pfam" id="PF04739">
    <property type="entry name" value="AMPKBI"/>
    <property type="match status" value="1"/>
</dbReference>
<dbReference type="InterPro" id="IPR037256">
    <property type="entry name" value="ASC_dom_sf"/>
</dbReference>
<feature type="compositionally biased region" description="Low complexity" evidence="2">
    <location>
        <begin position="52"/>
        <end position="67"/>
    </location>
</feature>
<dbReference type="OrthoDB" id="531008at2759"/>
<dbReference type="InterPro" id="IPR013783">
    <property type="entry name" value="Ig-like_fold"/>
</dbReference>
<feature type="domain" description="Association with the SNF1 complex (ASC)" evidence="3">
    <location>
        <begin position="318"/>
        <end position="421"/>
    </location>
</feature>
<feature type="region of interest" description="Disordered" evidence="2">
    <location>
        <begin position="1"/>
        <end position="99"/>
    </location>
</feature>
<dbReference type="EMBL" id="JANBUL010000053">
    <property type="protein sequence ID" value="KAJ2783175.1"/>
    <property type="molecule type" value="Genomic_DNA"/>
</dbReference>
<sequence length="425" mass="44861">MGNAQSADAEGSGSGSGRRHGAPLPPPVAAENNNSNNGGGGLSHRLSRRAKPAAVPMPAMQAPPGAGSSQRQQSPQLPGRRGHHHLHAPGVGPVDMQSPVVGSPLPDFGVPPAGAMAIGRRTGPGGGAPGLGGPAHMGMPETIPQTLPNQSGLAQMMGARRITADETGRSPQAGISDDRIRWMAEGVTGALGQSSGGGSVLDDLLLGDEPRLQKTVPTLIRWTEPGENVYISGSFVDWRYKIRLHDNNGLYGVVVDLPVGTHCLKFIVDGKWRCSNRFVIAPDDDGNLVNYFKVEDVIEEADQEKEDNVEGLDPAALSNSPPGEYGTVIPDLARIARESAASGGGSSSSRRNEPPLLPPHLNQVLLNSSETRTDDPNILPVPNHVVLNHLYACSIKDNVMAVSSTSRYRGKYMTTIYYRPVKIPA</sequence>
<dbReference type="PANTHER" id="PTHR10343:SF84">
    <property type="entry name" value="5'-AMP-ACTIVATED PROTEIN KINASE SUBUNIT BETA-1"/>
    <property type="match status" value="1"/>
</dbReference>
<proteinExistence type="inferred from homology"/>
<evidence type="ECO:0000313" key="4">
    <source>
        <dbReference type="EMBL" id="KAJ2783175.1"/>
    </source>
</evidence>
<organism evidence="4 5">
    <name type="scientific">Coemansia javaensis</name>
    <dbReference type="NCBI Taxonomy" id="2761396"/>
    <lineage>
        <taxon>Eukaryota</taxon>
        <taxon>Fungi</taxon>
        <taxon>Fungi incertae sedis</taxon>
        <taxon>Zoopagomycota</taxon>
        <taxon>Kickxellomycotina</taxon>
        <taxon>Kickxellomycetes</taxon>
        <taxon>Kickxellales</taxon>
        <taxon>Kickxellaceae</taxon>
        <taxon>Coemansia</taxon>
    </lineage>
</organism>
<dbReference type="GO" id="GO:0005634">
    <property type="term" value="C:nucleus"/>
    <property type="evidence" value="ECO:0007669"/>
    <property type="project" value="TreeGrafter"/>
</dbReference>
<keyword evidence="5" id="KW-1185">Reference proteome</keyword>
<dbReference type="AlphaFoldDB" id="A0A9W8LKX8"/>
<evidence type="ECO:0000313" key="5">
    <source>
        <dbReference type="Proteomes" id="UP001140217"/>
    </source>
</evidence>
<dbReference type="SUPFAM" id="SSF81296">
    <property type="entry name" value="E set domains"/>
    <property type="match status" value="1"/>
</dbReference>
<dbReference type="Pfam" id="PF16561">
    <property type="entry name" value="AMPK1_CBM"/>
    <property type="match status" value="1"/>
</dbReference>
<dbReference type="GO" id="GO:0007165">
    <property type="term" value="P:signal transduction"/>
    <property type="evidence" value="ECO:0007669"/>
    <property type="project" value="TreeGrafter"/>
</dbReference>
<evidence type="ECO:0000256" key="2">
    <source>
        <dbReference type="SAM" id="MobiDB-lite"/>
    </source>
</evidence>
<dbReference type="InterPro" id="IPR006828">
    <property type="entry name" value="ASC_dom"/>
</dbReference>
<comment type="similarity">
    <text evidence="1">Belongs to the 5'-AMP-activated protein kinase beta subunit family.</text>
</comment>
<evidence type="ECO:0000259" key="3">
    <source>
        <dbReference type="SMART" id="SM01010"/>
    </source>
</evidence>
<dbReference type="CDD" id="cd02859">
    <property type="entry name" value="E_set_AMPKbeta_like_N"/>
    <property type="match status" value="1"/>
</dbReference>